<dbReference type="InterPro" id="IPR000312">
    <property type="entry name" value="Glycosyl_Trfase_fam3"/>
</dbReference>
<dbReference type="Gene3D" id="3.40.1030.10">
    <property type="entry name" value="Nucleoside phosphorylase/phosphoribosyltransferase catalytic domain"/>
    <property type="match status" value="1"/>
</dbReference>
<reference evidence="12 13" key="1">
    <citation type="submission" date="2019-12" db="EMBL/GenBank/DDBJ databases">
        <title>Sequence classification of anaerobic respiratory reductive dehalogenases: First we see many, then we see few.</title>
        <authorList>
            <person name="Molenda O."/>
            <person name="Puentes Jacome L.A."/>
            <person name="Cao X."/>
            <person name="Nesbo C.L."/>
            <person name="Tang S."/>
            <person name="Morson N."/>
            <person name="Patron J."/>
            <person name="Lomheim L."/>
            <person name="Wishart D.S."/>
            <person name="Edwards E.A."/>
        </authorList>
    </citation>
    <scope>NUCLEOTIDE SEQUENCE [LARGE SCALE GENOMIC DNA]</scope>
    <source>
        <strain evidence="12 13">12DCA</strain>
    </source>
</reference>
<dbReference type="NCBIfam" id="TIGR01245">
    <property type="entry name" value="trpD"/>
    <property type="match status" value="1"/>
</dbReference>
<evidence type="ECO:0000256" key="2">
    <source>
        <dbReference type="ARBA" id="ARBA00022605"/>
    </source>
</evidence>
<dbReference type="GO" id="GO:0000287">
    <property type="term" value="F:magnesium ion binding"/>
    <property type="evidence" value="ECO:0007669"/>
    <property type="project" value="UniProtKB-UniRule"/>
</dbReference>
<comment type="pathway">
    <text evidence="1 9">Amino-acid biosynthesis; L-tryptophan biosynthesis; L-tryptophan from chorismate: step 2/5.</text>
</comment>
<evidence type="ECO:0000256" key="6">
    <source>
        <dbReference type="ARBA" id="ARBA00023141"/>
    </source>
</evidence>
<dbReference type="InterPro" id="IPR035902">
    <property type="entry name" value="Nuc_phospho_transferase"/>
</dbReference>
<proteinExistence type="inferred from homology"/>
<gene>
    <name evidence="9 12" type="primary">trpD</name>
    <name evidence="12" type="ORF">GQ588_07265</name>
</gene>
<evidence type="ECO:0000259" key="10">
    <source>
        <dbReference type="Pfam" id="PF00591"/>
    </source>
</evidence>
<comment type="similarity">
    <text evidence="8">In the C-terminal section; belongs to the anthranilate phosphoribosyltransferase family.</text>
</comment>
<dbReference type="SUPFAM" id="SSF52418">
    <property type="entry name" value="Nucleoside phosphorylase/phosphoribosyltransferase catalytic domain"/>
    <property type="match status" value="1"/>
</dbReference>
<dbReference type="GO" id="GO:0000162">
    <property type="term" value="P:L-tryptophan biosynthetic process"/>
    <property type="evidence" value="ECO:0007669"/>
    <property type="project" value="UniProtKB-UniRule"/>
</dbReference>
<name>A0A857DIA1_9FIRM</name>
<dbReference type="Pfam" id="PF00591">
    <property type="entry name" value="Glycos_transf_3"/>
    <property type="match status" value="1"/>
</dbReference>
<evidence type="ECO:0000256" key="9">
    <source>
        <dbReference type="HAMAP-Rule" id="MF_00211"/>
    </source>
</evidence>
<dbReference type="InterPro" id="IPR036320">
    <property type="entry name" value="Glycosyl_Trfase_fam3_N_dom_sf"/>
</dbReference>
<feature type="binding site" evidence="9">
    <location>
        <position position="227"/>
    </location>
    <ligand>
        <name>Mg(2+)</name>
        <dbReference type="ChEBI" id="CHEBI:18420"/>
        <label>2</label>
    </ligand>
</feature>
<dbReference type="Gene3D" id="1.20.970.10">
    <property type="entry name" value="Transferase, Pyrimidine Nucleoside Phosphorylase, Chain C"/>
    <property type="match status" value="1"/>
</dbReference>
<dbReference type="PANTHER" id="PTHR43285">
    <property type="entry name" value="ANTHRANILATE PHOSPHORIBOSYLTRANSFERASE"/>
    <property type="match status" value="1"/>
</dbReference>
<dbReference type="Pfam" id="PF02885">
    <property type="entry name" value="Glycos_trans_3N"/>
    <property type="match status" value="1"/>
</dbReference>
<dbReference type="GO" id="GO:0004048">
    <property type="term" value="F:anthranilate phosphoribosyltransferase activity"/>
    <property type="evidence" value="ECO:0007669"/>
    <property type="project" value="UniProtKB-UniRule"/>
</dbReference>
<keyword evidence="2 9" id="KW-0028">Amino-acid biosynthesis</keyword>
<keyword evidence="6 9" id="KW-0057">Aromatic amino acid biosynthesis</keyword>
<keyword evidence="3 9" id="KW-0328">Glycosyltransferase</keyword>
<accession>A0A857DIA1</accession>
<feature type="binding site" evidence="9">
    <location>
        <position position="82"/>
    </location>
    <ligand>
        <name>anthranilate</name>
        <dbReference type="ChEBI" id="CHEBI:16567"/>
        <label>1</label>
    </ligand>
</feature>
<evidence type="ECO:0000256" key="8">
    <source>
        <dbReference type="ARBA" id="ARBA00061188"/>
    </source>
</evidence>
<dbReference type="InterPro" id="IPR017459">
    <property type="entry name" value="Glycosyl_Trfase_fam3_N_dom"/>
</dbReference>
<evidence type="ECO:0000256" key="1">
    <source>
        <dbReference type="ARBA" id="ARBA00004907"/>
    </source>
</evidence>
<feature type="domain" description="Glycosyl transferase family 3 N-terminal" evidence="11">
    <location>
        <begin position="7"/>
        <end position="67"/>
    </location>
</feature>
<dbReference type="InterPro" id="IPR005940">
    <property type="entry name" value="Anthranilate_Pribosyl_Tfrase"/>
</dbReference>
<dbReference type="FunFam" id="3.40.1030.10:FF:000002">
    <property type="entry name" value="Anthranilate phosphoribosyltransferase"/>
    <property type="match status" value="1"/>
</dbReference>
<evidence type="ECO:0000256" key="5">
    <source>
        <dbReference type="ARBA" id="ARBA00022822"/>
    </source>
</evidence>
<evidence type="ECO:0000259" key="11">
    <source>
        <dbReference type="Pfam" id="PF02885"/>
    </source>
</evidence>
<sequence>MMGMEIALKKLSNREDLSAQLAYDSMTEIMSGEASEISMAAFLTALRLKGETIEEIYGTSKVMREKALKVACASENLVDTCGTGGDGAHTFNISTTAMFVAASNGVKIAKHGNRSITSKSGAADVLEALGIEIALTPEAIGKCIDQVGLGFMFAPHFHASMKYAMPVRKALGFKTIFNILGPLANPAAAPRQLIGVYDKSLVPVAAEVLNRHQADHALIVHGSDGLDEITLTGSTYAAELKDGKVTEFVIHPEDYGFSYCTLQDLVGGTPQENARITLDILAGGQGPKADTVILNAGAAIYVGGKAGSLQEGIEMARATVREKKALPVLNEFIAVTRQH</sequence>
<dbReference type="SUPFAM" id="SSF47648">
    <property type="entry name" value="Nucleoside phosphorylase/phosphoribosyltransferase N-terminal domain"/>
    <property type="match status" value="1"/>
</dbReference>
<keyword evidence="9" id="KW-0479">Metal-binding</keyword>
<comment type="function">
    <text evidence="9">Catalyzes the transfer of the phosphoribosyl group of 5-phosphorylribose-1-pyrophosphate (PRPP) to anthranilate to yield N-(5'-phosphoribosyl)-anthranilate (PRA).</text>
</comment>
<dbReference type="Proteomes" id="UP000430508">
    <property type="component" value="Chromosome"/>
</dbReference>
<feature type="binding site" evidence="9">
    <location>
        <begin position="92"/>
        <end position="95"/>
    </location>
    <ligand>
        <name>5-phospho-alpha-D-ribose 1-diphosphate</name>
        <dbReference type="ChEBI" id="CHEBI:58017"/>
    </ligand>
</feature>
<dbReference type="UniPathway" id="UPA00035">
    <property type="reaction ID" value="UER00041"/>
</dbReference>
<evidence type="ECO:0000256" key="3">
    <source>
        <dbReference type="ARBA" id="ARBA00022676"/>
    </source>
</evidence>
<keyword evidence="5 9" id="KW-0822">Tryptophan biosynthesis</keyword>
<feature type="binding site" evidence="9">
    <location>
        <position position="113"/>
    </location>
    <ligand>
        <name>anthranilate</name>
        <dbReference type="ChEBI" id="CHEBI:16567"/>
        <label>1</label>
    </ligand>
</feature>
<organism evidence="12 13">
    <name type="scientific">Dehalobacter restrictus</name>
    <dbReference type="NCBI Taxonomy" id="55583"/>
    <lineage>
        <taxon>Bacteria</taxon>
        <taxon>Bacillati</taxon>
        <taxon>Bacillota</taxon>
        <taxon>Clostridia</taxon>
        <taxon>Eubacteriales</taxon>
        <taxon>Desulfitobacteriaceae</taxon>
        <taxon>Dehalobacter</taxon>
    </lineage>
</organism>
<comment type="caution">
    <text evidence="9">Lacks conserved residue(s) required for the propagation of feature annotation.</text>
</comment>
<comment type="catalytic activity">
    <reaction evidence="7 9">
        <text>N-(5-phospho-beta-D-ribosyl)anthranilate + diphosphate = 5-phospho-alpha-D-ribose 1-diphosphate + anthranilate</text>
        <dbReference type="Rhea" id="RHEA:11768"/>
        <dbReference type="ChEBI" id="CHEBI:16567"/>
        <dbReference type="ChEBI" id="CHEBI:18277"/>
        <dbReference type="ChEBI" id="CHEBI:33019"/>
        <dbReference type="ChEBI" id="CHEBI:58017"/>
        <dbReference type="EC" id="2.4.2.18"/>
    </reaction>
</comment>
<keyword evidence="9" id="KW-0460">Magnesium</keyword>
<dbReference type="PANTHER" id="PTHR43285:SF2">
    <property type="entry name" value="ANTHRANILATE PHOSPHORIBOSYLTRANSFERASE"/>
    <property type="match status" value="1"/>
</dbReference>
<dbReference type="EC" id="2.4.2.18" evidence="9"/>
<evidence type="ECO:0000313" key="13">
    <source>
        <dbReference type="Proteomes" id="UP000430508"/>
    </source>
</evidence>
<dbReference type="HAMAP" id="MF_00211">
    <property type="entry name" value="TrpD"/>
    <property type="match status" value="1"/>
</dbReference>
<keyword evidence="4 9" id="KW-0808">Transferase</keyword>
<feature type="binding site" evidence="9">
    <location>
        <position position="228"/>
    </location>
    <ligand>
        <name>Mg(2+)</name>
        <dbReference type="ChEBI" id="CHEBI:18420"/>
        <label>1</label>
    </ligand>
</feature>
<feature type="binding site" evidence="9">
    <location>
        <begin position="110"/>
        <end position="118"/>
    </location>
    <ligand>
        <name>5-phospho-alpha-D-ribose 1-diphosphate</name>
        <dbReference type="ChEBI" id="CHEBI:58017"/>
    </ligand>
</feature>
<feature type="binding site" evidence="9">
    <location>
        <position position="82"/>
    </location>
    <ligand>
        <name>5-phospho-alpha-D-ribose 1-diphosphate</name>
        <dbReference type="ChEBI" id="CHEBI:58017"/>
    </ligand>
</feature>
<dbReference type="AlphaFoldDB" id="A0A857DIA1"/>
<feature type="binding site" evidence="9">
    <location>
        <position position="90"/>
    </location>
    <ligand>
        <name>5-phospho-alpha-D-ribose 1-diphosphate</name>
        <dbReference type="ChEBI" id="CHEBI:58017"/>
    </ligand>
</feature>
<dbReference type="RefSeq" id="WP_068883360.1">
    <property type="nucleotide sequence ID" value="NZ_CP046996.1"/>
</dbReference>
<comment type="subunit">
    <text evidence="9">Homodimer.</text>
</comment>
<protein>
    <recommendedName>
        <fullName evidence="9">Anthranilate phosphoribosyltransferase</fullName>
        <ecNumber evidence="9">2.4.2.18</ecNumber>
    </recommendedName>
</protein>
<feature type="binding site" evidence="9">
    <location>
        <position position="94"/>
    </location>
    <ligand>
        <name>Mg(2+)</name>
        <dbReference type="ChEBI" id="CHEBI:18420"/>
        <label>1</label>
    </ligand>
</feature>
<comment type="cofactor">
    <cofactor evidence="9">
        <name>Mg(2+)</name>
        <dbReference type="ChEBI" id="CHEBI:18420"/>
    </cofactor>
    <text evidence="9">Binds 2 magnesium ions per monomer.</text>
</comment>
<feature type="domain" description="Glycosyl transferase family 3" evidence="10">
    <location>
        <begin position="75"/>
        <end position="325"/>
    </location>
</feature>
<feature type="binding site" evidence="9">
    <location>
        <begin position="85"/>
        <end position="86"/>
    </location>
    <ligand>
        <name>5-phospho-alpha-D-ribose 1-diphosphate</name>
        <dbReference type="ChEBI" id="CHEBI:58017"/>
    </ligand>
</feature>
<feature type="binding site" evidence="9">
    <location>
        <position position="228"/>
    </location>
    <ligand>
        <name>Mg(2+)</name>
        <dbReference type="ChEBI" id="CHEBI:18420"/>
        <label>2</label>
    </ligand>
</feature>
<feature type="binding site" evidence="9">
    <location>
        <position position="168"/>
    </location>
    <ligand>
        <name>anthranilate</name>
        <dbReference type="ChEBI" id="CHEBI:16567"/>
        <label>2</label>
    </ligand>
</feature>
<evidence type="ECO:0000256" key="7">
    <source>
        <dbReference type="ARBA" id="ARBA00052328"/>
    </source>
</evidence>
<dbReference type="GO" id="GO:0005829">
    <property type="term" value="C:cytosol"/>
    <property type="evidence" value="ECO:0007669"/>
    <property type="project" value="TreeGrafter"/>
</dbReference>
<comment type="similarity">
    <text evidence="9">Belongs to the anthranilate phosphoribosyltransferase family.</text>
</comment>
<dbReference type="EMBL" id="CP046996">
    <property type="protein sequence ID" value="QHA00441.1"/>
    <property type="molecule type" value="Genomic_DNA"/>
</dbReference>
<feature type="binding site" evidence="9">
    <location>
        <position position="122"/>
    </location>
    <ligand>
        <name>5-phospho-alpha-D-ribose 1-diphosphate</name>
        <dbReference type="ChEBI" id="CHEBI:58017"/>
    </ligand>
</feature>
<evidence type="ECO:0000313" key="12">
    <source>
        <dbReference type="EMBL" id="QHA00441.1"/>
    </source>
</evidence>
<evidence type="ECO:0000256" key="4">
    <source>
        <dbReference type="ARBA" id="ARBA00022679"/>
    </source>
</evidence>